<dbReference type="Proteomes" id="UP000007239">
    <property type="component" value="Chromosome"/>
</dbReference>
<name>F6BJC7_THEXL</name>
<dbReference type="InterPro" id="IPR036249">
    <property type="entry name" value="Thioredoxin-like_sf"/>
</dbReference>
<dbReference type="HOGENOM" id="CLU_090389_16_1_9"/>
<feature type="domain" description="Thioredoxin" evidence="1">
    <location>
        <begin position="12"/>
        <end position="89"/>
    </location>
</feature>
<dbReference type="KEGG" id="txy:Thexy_0854"/>
<organism evidence="2 3">
    <name type="scientific">Thermoanaerobacterium xylanolyticum (strain ATCC 49914 / DSM 7097 / LX-11)</name>
    <dbReference type="NCBI Taxonomy" id="858215"/>
    <lineage>
        <taxon>Bacteria</taxon>
        <taxon>Bacillati</taxon>
        <taxon>Bacillota</taxon>
        <taxon>Clostridia</taxon>
        <taxon>Thermoanaerobacterales</taxon>
        <taxon>Thermoanaerobacteraceae</taxon>
        <taxon>Thermoanaerobacterium</taxon>
    </lineage>
</organism>
<dbReference type="AlphaFoldDB" id="F6BJC7"/>
<evidence type="ECO:0000313" key="3">
    <source>
        <dbReference type="Proteomes" id="UP000007239"/>
    </source>
</evidence>
<gene>
    <name evidence="2" type="ordered locus">Thexy_0854</name>
</gene>
<dbReference type="Gene3D" id="3.40.30.10">
    <property type="entry name" value="Glutaredoxin"/>
    <property type="match status" value="1"/>
</dbReference>
<dbReference type="EMBL" id="CP002739">
    <property type="protein sequence ID" value="AEF16895.1"/>
    <property type="molecule type" value="Genomic_DNA"/>
</dbReference>
<protein>
    <submittedName>
        <fullName evidence="2">Thioredoxin domain-containing protein</fullName>
    </submittedName>
</protein>
<dbReference type="eggNOG" id="COG0526">
    <property type="taxonomic scope" value="Bacteria"/>
</dbReference>
<proteinExistence type="predicted"/>
<dbReference type="Pfam" id="PF00085">
    <property type="entry name" value="Thioredoxin"/>
    <property type="match status" value="1"/>
</dbReference>
<dbReference type="InterPro" id="IPR013766">
    <property type="entry name" value="Thioredoxin_domain"/>
</dbReference>
<evidence type="ECO:0000313" key="2">
    <source>
        <dbReference type="EMBL" id="AEF16895.1"/>
    </source>
</evidence>
<dbReference type="STRING" id="858215.Thexy_0854"/>
<sequence length="109" mass="12596">MMEKLYAVDDIKKFVNDEEMALLYFSTNDCGICTTLLPKLEEMLLNYDKISSGHVSIDELPATSSEFSVFTVPTVLLFVEGKEVIREARFISMDILEEKIQKYYDLFFS</sequence>
<dbReference type="CDD" id="cd02947">
    <property type="entry name" value="TRX_family"/>
    <property type="match status" value="1"/>
</dbReference>
<reference evidence="2" key="1">
    <citation type="submission" date="2011-05" db="EMBL/GenBank/DDBJ databases">
        <title>Complete sequence of Thermoanaerobacterium xylanolyticum LX-11.</title>
        <authorList>
            <consortium name="US DOE Joint Genome Institute"/>
            <person name="Lucas S."/>
            <person name="Han J."/>
            <person name="Lapidus A."/>
            <person name="Cheng J.-F."/>
            <person name="Goodwin L."/>
            <person name="Pitluck S."/>
            <person name="Peters L."/>
            <person name="Mikhailova N."/>
            <person name="Lu M."/>
            <person name="Han C."/>
            <person name="Tapia R."/>
            <person name="Land M."/>
            <person name="Hauser L."/>
            <person name="Kyrpides N."/>
            <person name="Ivanova N."/>
            <person name="Pagani I."/>
            <person name="Hemme C."/>
            <person name="Woyke T."/>
        </authorList>
    </citation>
    <scope>NUCLEOTIDE SEQUENCE</scope>
    <source>
        <strain evidence="2">LX-11</strain>
    </source>
</reference>
<evidence type="ECO:0000259" key="1">
    <source>
        <dbReference type="Pfam" id="PF00085"/>
    </source>
</evidence>
<dbReference type="SUPFAM" id="SSF52833">
    <property type="entry name" value="Thioredoxin-like"/>
    <property type="match status" value="1"/>
</dbReference>
<keyword evidence="3" id="KW-1185">Reference proteome</keyword>
<accession>F6BJC7</accession>